<accession>A0A3B1JNN6</accession>
<dbReference type="SUPFAM" id="SSF48726">
    <property type="entry name" value="Immunoglobulin"/>
    <property type="match status" value="4"/>
</dbReference>
<dbReference type="SMART" id="SM00408">
    <property type="entry name" value="IGc2"/>
    <property type="match status" value="2"/>
</dbReference>
<organism evidence="2 3">
    <name type="scientific">Astyanax mexicanus</name>
    <name type="common">Blind cave fish</name>
    <name type="synonym">Astyanax fasciatus mexicanus</name>
    <dbReference type="NCBI Taxonomy" id="7994"/>
    <lineage>
        <taxon>Eukaryota</taxon>
        <taxon>Metazoa</taxon>
        <taxon>Chordata</taxon>
        <taxon>Craniata</taxon>
        <taxon>Vertebrata</taxon>
        <taxon>Euteleostomi</taxon>
        <taxon>Actinopterygii</taxon>
        <taxon>Neopterygii</taxon>
        <taxon>Teleostei</taxon>
        <taxon>Ostariophysi</taxon>
        <taxon>Characiformes</taxon>
        <taxon>Characoidei</taxon>
        <taxon>Acestrorhamphidae</taxon>
        <taxon>Acestrorhamphinae</taxon>
        <taxon>Astyanax</taxon>
    </lineage>
</organism>
<dbReference type="PANTHER" id="PTHR46013">
    <property type="entry name" value="VASCULAR CELL ADHESION MOLECULE 1"/>
    <property type="match status" value="1"/>
</dbReference>
<dbReference type="AlphaFoldDB" id="A0A3B1JNN6"/>
<dbReference type="CDD" id="cd00096">
    <property type="entry name" value="Ig"/>
    <property type="match status" value="1"/>
</dbReference>
<dbReference type="Bgee" id="ENSAMXG00000030609">
    <property type="expression patterns" value="Expressed in zone of skin and 5 other cell types or tissues"/>
</dbReference>
<feature type="domain" description="Ig-like" evidence="1">
    <location>
        <begin position="331"/>
        <end position="413"/>
    </location>
</feature>
<dbReference type="Pfam" id="PF13927">
    <property type="entry name" value="Ig_3"/>
    <property type="match status" value="2"/>
</dbReference>
<dbReference type="InterPro" id="IPR036179">
    <property type="entry name" value="Ig-like_dom_sf"/>
</dbReference>
<proteinExistence type="predicted"/>
<evidence type="ECO:0000313" key="3">
    <source>
        <dbReference type="Proteomes" id="UP000018467"/>
    </source>
</evidence>
<dbReference type="GeneTree" id="ENSGT01150000286924"/>
<name>A0A3B1JNN6_ASTMX</name>
<reference evidence="2" key="3">
    <citation type="submission" date="2025-08" db="UniProtKB">
        <authorList>
            <consortium name="Ensembl"/>
        </authorList>
    </citation>
    <scope>IDENTIFICATION</scope>
</reference>
<dbReference type="InParanoid" id="A0A3B1JNN6"/>
<dbReference type="Ensembl" id="ENSAMXT00000051066.1">
    <property type="protein sequence ID" value="ENSAMXP00000043992.1"/>
    <property type="gene ID" value="ENSAMXG00000030609.1"/>
</dbReference>
<dbReference type="Proteomes" id="UP000018467">
    <property type="component" value="Unassembled WGS sequence"/>
</dbReference>
<dbReference type="Gene3D" id="2.60.40.10">
    <property type="entry name" value="Immunoglobulins"/>
    <property type="match status" value="4"/>
</dbReference>
<reference evidence="3" key="1">
    <citation type="submission" date="2013-03" db="EMBL/GenBank/DDBJ databases">
        <authorList>
            <person name="Jeffery W."/>
            <person name="Warren W."/>
            <person name="Wilson R.K."/>
        </authorList>
    </citation>
    <scope>NUCLEOTIDE SEQUENCE</scope>
    <source>
        <strain evidence="3">female</strain>
    </source>
</reference>
<sequence>MKLTQTLSVVYCMIRVVWMDFSITLPETVEAVSGHCVLIPCQFKIGSDYTHLLKNTSVGKWLKDGTEFNNIVFDSSTPDKNQNKGKITGDLSKKNCTTIFTSISPDTSGKYYFKIEGEGGLKWSYKESHVSISVRDSPPKPTLSLNVNQEKVKNLKNVMEGSSVNLICSALAPCPSNPPNLTWTNVPSIISVQEIQNTTFISSHLSFTASHLHDGDLITCSASYQLEDKPIKSVSSSRLLFVLYPPRNTSVSVVPPGPVLLGSSVSLVCSSDGNPAVLNFTWYRENGEQIGTGDTLNIIETNDTHSGLYYCRAQNPHGTHNSSAQLDLQYPQRNTSVSVVPPGPVLLGSSVSLVCSSDGNPAVLNFTWYRENGEQIGTGDTLNIIETNNTHSGLYYCKAQNPHGTHNSSVQLDVYCKYSLSAVTLTNFQPENNTAKIKVGPDSQPCLNKPPQVITCIRLWSLVLLSTDFCAESCKTLHFVVIFGQKWGQGHGFLEAL</sequence>
<keyword evidence="3" id="KW-1185">Reference proteome</keyword>
<dbReference type="InterPro" id="IPR003598">
    <property type="entry name" value="Ig_sub2"/>
</dbReference>
<reference evidence="3" key="2">
    <citation type="journal article" date="2014" name="Nat. Commun.">
        <title>The cavefish genome reveals candidate genes for eye loss.</title>
        <authorList>
            <person name="McGaugh S.E."/>
            <person name="Gross J.B."/>
            <person name="Aken B."/>
            <person name="Blin M."/>
            <person name="Borowsky R."/>
            <person name="Chalopin D."/>
            <person name="Hinaux H."/>
            <person name="Jeffery W.R."/>
            <person name="Keene A."/>
            <person name="Ma L."/>
            <person name="Minx P."/>
            <person name="Murphy D."/>
            <person name="O'Quin K.E."/>
            <person name="Retaux S."/>
            <person name="Rohner N."/>
            <person name="Searle S.M."/>
            <person name="Stahl B.A."/>
            <person name="Tabin C."/>
            <person name="Volff J.N."/>
            <person name="Yoshizawa M."/>
            <person name="Warren W.C."/>
        </authorList>
    </citation>
    <scope>NUCLEOTIDE SEQUENCE [LARGE SCALE GENOMIC DNA]</scope>
    <source>
        <strain evidence="3">female</strain>
    </source>
</reference>
<feature type="domain" description="Ig-like" evidence="1">
    <location>
        <begin position="246"/>
        <end position="327"/>
    </location>
</feature>
<dbReference type="InterPro" id="IPR013783">
    <property type="entry name" value="Ig-like_fold"/>
</dbReference>
<protein>
    <submittedName>
        <fullName evidence="2">Si:ch73-177h5.2</fullName>
    </submittedName>
</protein>
<dbReference type="InterPro" id="IPR007110">
    <property type="entry name" value="Ig-like_dom"/>
</dbReference>
<dbReference type="PANTHER" id="PTHR46013:SF4">
    <property type="entry name" value="B-CELL RECEPTOR CD22-RELATED"/>
    <property type="match status" value="1"/>
</dbReference>
<feature type="domain" description="Ig-like" evidence="1">
    <location>
        <begin position="141"/>
        <end position="235"/>
    </location>
</feature>
<evidence type="ECO:0000259" key="1">
    <source>
        <dbReference type="PROSITE" id="PS50835"/>
    </source>
</evidence>
<dbReference type="InterPro" id="IPR003599">
    <property type="entry name" value="Ig_sub"/>
</dbReference>
<dbReference type="SMART" id="SM00409">
    <property type="entry name" value="IG"/>
    <property type="match status" value="4"/>
</dbReference>
<dbReference type="PROSITE" id="PS50835">
    <property type="entry name" value="IG_LIKE"/>
    <property type="match status" value="3"/>
</dbReference>
<evidence type="ECO:0000313" key="2">
    <source>
        <dbReference type="Ensembl" id="ENSAMXP00000043992.1"/>
    </source>
</evidence>
<reference evidence="2" key="4">
    <citation type="submission" date="2025-09" db="UniProtKB">
        <authorList>
            <consortium name="Ensembl"/>
        </authorList>
    </citation>
    <scope>IDENTIFICATION</scope>
</reference>